<dbReference type="SUPFAM" id="SSF111369">
    <property type="entry name" value="HlyD-like secretion proteins"/>
    <property type="match status" value="3"/>
</dbReference>
<proteinExistence type="inferred from homology"/>
<dbReference type="PANTHER" id="PTHR30438:SF2">
    <property type="entry name" value="MEMBRANE PROTEIN"/>
    <property type="match status" value="1"/>
</dbReference>
<evidence type="ECO:0000259" key="3">
    <source>
        <dbReference type="Pfam" id="PF25917"/>
    </source>
</evidence>
<organism evidence="4">
    <name type="scientific">Pseudomonas extremaustralis</name>
    <dbReference type="NCBI Taxonomy" id="359110"/>
    <lineage>
        <taxon>Bacteria</taxon>
        <taxon>Pseudomonadati</taxon>
        <taxon>Pseudomonadota</taxon>
        <taxon>Gammaproteobacteria</taxon>
        <taxon>Pseudomonadales</taxon>
        <taxon>Pseudomonadaceae</taxon>
        <taxon>Pseudomonas</taxon>
    </lineage>
</organism>
<comment type="similarity">
    <text evidence="1">Belongs to the membrane fusion protein (MFP) (TC 8.A.1) family.</text>
</comment>
<reference evidence="4" key="3">
    <citation type="journal article" date="2007" name="Plasmid">
        <title>The polyhydroxyalkanoate genes of a stress resistant Antarctic Pseudomonas are situated within a genomic island.</title>
        <authorList>
            <person name="Ayub N.D."/>
            <person name="Pettinari M.J."/>
            <person name="Mendez B.S."/>
            <person name="Lopez N.I."/>
        </authorList>
    </citation>
    <scope>NUCLEOTIDE SEQUENCE</scope>
    <source>
        <strain evidence="4">14-3</strain>
    </source>
</reference>
<dbReference type="Gene3D" id="2.40.50.100">
    <property type="match status" value="2"/>
</dbReference>
<dbReference type="Gene3D" id="2.40.30.170">
    <property type="match status" value="1"/>
</dbReference>
<dbReference type="InterPro" id="IPR058625">
    <property type="entry name" value="MdtA-like_BSH"/>
</dbReference>
<feature type="domain" description="Multidrug resistance protein MdtA-like barrel-sandwich hybrid" evidence="3">
    <location>
        <begin position="49"/>
        <end position="246"/>
    </location>
</feature>
<reference evidence="4" key="1">
    <citation type="journal article" date="2006" name="FEMS Microbiol. Lett.">
        <title>Impaired polyhydroxybutyrate biosynthesis from glucose in Pseudomonas sp. 14-3 is due to a defective beta-ketothiolase gene.</title>
        <authorList>
            <person name="Ayub N.D."/>
            <person name="Pettinari M.J."/>
            <person name="Mendez B.S."/>
            <person name="Lopez N.I."/>
        </authorList>
    </citation>
    <scope>NUCLEOTIDE SEQUENCE</scope>
    <source>
        <strain evidence="4">14-3</strain>
    </source>
</reference>
<dbReference type="Pfam" id="PF25917">
    <property type="entry name" value="BSH_RND"/>
    <property type="match status" value="1"/>
</dbReference>
<reference evidence="4" key="2">
    <citation type="submission" date="2006-09" db="EMBL/GenBank/DDBJ databases">
        <authorList>
            <person name="Lopez N.I."/>
        </authorList>
    </citation>
    <scope>NUCLEOTIDE SEQUENCE</scope>
    <source>
        <strain evidence="4">14-3</strain>
    </source>
</reference>
<dbReference type="AlphaFoldDB" id="A0AEG4"/>
<feature type="coiled-coil region" evidence="2">
    <location>
        <begin position="186"/>
        <end position="220"/>
    </location>
</feature>
<gene>
    <name evidence="4" type="primary">hlyD</name>
</gene>
<accession>A0AEG4</accession>
<sequence length="360" mass="38740">MKPQQKKTLIHTASAVALAAVAALVWLELRPSGLGSGFASANGRIEATEVDVATKLAGRLLQIDVDEGDFVAAGQVLAQMDIQVLTAQLSQAQAQVRQVRQAQNATRTAHSQVSLRISEKATAEAVVHQRQAELTAAQKRYARTETLVRRNALPQQKLDDDLAALQSSQAALSAARSQVLSSQAAIDAAQSQVIEAESSVEAAQASVERLQADIEDSRLKAPRSGRVQYRVSQPGEVLGAGGKVLNLVDLNDVYMNVFLPAQQAGRVALGADVRLILDAAPQYVIPAKVTFVASVAQFTPKTVETANEREKLMFRVKARIDPELLQKHLEQVKTGVPGMAYLKLDAAAEWPESLHVRITP</sequence>
<protein>
    <submittedName>
        <fullName evidence="4">Putative secretion protein</fullName>
    </submittedName>
</protein>
<dbReference type="EMBL" id="AM262984">
    <property type="protein sequence ID" value="CAL64808.1"/>
    <property type="molecule type" value="Genomic_DNA"/>
</dbReference>
<keyword evidence="2" id="KW-0175">Coiled coil</keyword>
<evidence type="ECO:0000256" key="1">
    <source>
        <dbReference type="ARBA" id="ARBA00009477"/>
    </source>
</evidence>
<evidence type="ECO:0000313" key="4">
    <source>
        <dbReference type="EMBL" id="CAL64808.1"/>
    </source>
</evidence>
<name>A0AEG4_9PSED</name>
<dbReference type="Gene3D" id="1.10.287.470">
    <property type="entry name" value="Helix hairpin bin"/>
    <property type="match status" value="2"/>
</dbReference>
<dbReference type="GO" id="GO:0005886">
    <property type="term" value="C:plasma membrane"/>
    <property type="evidence" value="ECO:0007669"/>
    <property type="project" value="TreeGrafter"/>
</dbReference>
<dbReference type="PANTHER" id="PTHR30438">
    <property type="entry name" value="36 KDA ANTIGEN-RELATED"/>
    <property type="match status" value="1"/>
</dbReference>
<evidence type="ECO:0000256" key="2">
    <source>
        <dbReference type="SAM" id="Coils"/>
    </source>
</evidence>